<dbReference type="ExpressionAtlas" id="A0A3L6DRP7">
    <property type="expression patterns" value="baseline and differential"/>
</dbReference>
<keyword evidence="5" id="KW-0238">DNA-binding</keyword>
<evidence type="ECO:0000256" key="1">
    <source>
        <dbReference type="ARBA" id="ARBA00022723"/>
    </source>
</evidence>
<keyword evidence="2" id="KW-0863">Zinc-finger</keyword>
<keyword evidence="4" id="KW-0694">RNA-binding</keyword>
<dbReference type="InterPro" id="IPR002130">
    <property type="entry name" value="Cyclophilin-type_PPIase_dom"/>
</dbReference>
<name>A0A3L6DRP7_MAIZE</name>
<dbReference type="SUPFAM" id="SSF50891">
    <property type="entry name" value="Cyclophilin-like"/>
    <property type="match status" value="1"/>
</dbReference>
<evidence type="ECO:0000313" key="8">
    <source>
        <dbReference type="EMBL" id="PWZ10783.1"/>
    </source>
</evidence>
<dbReference type="GO" id="GO:0003755">
    <property type="term" value="F:peptidyl-prolyl cis-trans isomerase activity"/>
    <property type="evidence" value="ECO:0007669"/>
    <property type="project" value="UniProtKB-UniRule"/>
</dbReference>
<dbReference type="InterPro" id="IPR020892">
    <property type="entry name" value="Cyclophilin-type_PPIase_CS"/>
</dbReference>
<dbReference type="GO" id="GO:0003723">
    <property type="term" value="F:RNA binding"/>
    <property type="evidence" value="ECO:0007669"/>
    <property type="project" value="UniProtKB-KW"/>
</dbReference>
<dbReference type="AlphaFoldDB" id="A0A3L6DRP7"/>
<evidence type="ECO:0000256" key="3">
    <source>
        <dbReference type="ARBA" id="ARBA00022833"/>
    </source>
</evidence>
<protein>
    <recommendedName>
        <fullName evidence="6">Peptidyl-prolyl cis-trans isomerase</fullName>
        <shortName evidence="6">PPIase</shortName>
        <ecNumber evidence="6">5.2.1.8</ecNumber>
    </recommendedName>
</protein>
<feature type="domain" description="PPIase cyclophilin-type" evidence="7">
    <location>
        <begin position="51"/>
        <end position="207"/>
    </location>
</feature>
<dbReference type="Proteomes" id="UP000251960">
    <property type="component" value="Chromosome 8"/>
</dbReference>
<keyword evidence="3" id="KW-0862">Zinc</keyword>
<accession>A0A3L6DRP7</accession>
<gene>
    <name evidence="8" type="primary">CYP20-3_1</name>
    <name evidence="8" type="ORF">Zm00014a_006314</name>
</gene>
<dbReference type="PROSITE" id="PS50072">
    <property type="entry name" value="CSA_PPIASE_2"/>
    <property type="match status" value="1"/>
</dbReference>
<keyword evidence="6 8" id="KW-0413">Isomerase</keyword>
<reference evidence="8" key="1">
    <citation type="journal article" date="2018" name="Nat. Genet.">
        <title>Extensive intraspecific gene order and gene structural variations between Mo17 and other maize genomes.</title>
        <authorList>
            <person name="Sun S."/>
            <person name="Zhou Y."/>
            <person name="Chen J."/>
            <person name="Shi J."/>
            <person name="Zhao H."/>
            <person name="Zhao H."/>
            <person name="Song W."/>
            <person name="Zhang M."/>
            <person name="Cui Y."/>
            <person name="Dong X."/>
            <person name="Liu H."/>
            <person name="Ma X."/>
            <person name="Jiao Y."/>
            <person name="Wang B."/>
            <person name="Wei X."/>
            <person name="Stein J.C."/>
            <person name="Glaubitz J.C."/>
            <person name="Lu F."/>
            <person name="Yu G."/>
            <person name="Liang C."/>
            <person name="Fengler K."/>
            <person name="Li B."/>
            <person name="Rafalski A."/>
            <person name="Schnable P.S."/>
            <person name="Ware D.H."/>
            <person name="Buckler E.S."/>
            <person name="Lai J."/>
        </authorList>
    </citation>
    <scope>NUCLEOTIDE SEQUENCE [LARGE SCALE GENOMIC DNA]</scope>
    <source>
        <tissue evidence="8">Seedling</tissue>
    </source>
</reference>
<dbReference type="PRINTS" id="PR00153">
    <property type="entry name" value="CSAPPISMRASE"/>
</dbReference>
<dbReference type="InterPro" id="IPR029000">
    <property type="entry name" value="Cyclophilin-like_dom_sf"/>
</dbReference>
<dbReference type="EMBL" id="NCVQ01000009">
    <property type="protein sequence ID" value="PWZ10783.1"/>
    <property type="molecule type" value="Genomic_DNA"/>
</dbReference>
<organism evidence="8">
    <name type="scientific">Zea mays</name>
    <name type="common">Maize</name>
    <dbReference type="NCBI Taxonomy" id="4577"/>
    <lineage>
        <taxon>Eukaryota</taxon>
        <taxon>Viridiplantae</taxon>
        <taxon>Streptophyta</taxon>
        <taxon>Embryophyta</taxon>
        <taxon>Tracheophyta</taxon>
        <taxon>Spermatophyta</taxon>
        <taxon>Magnoliopsida</taxon>
        <taxon>Liliopsida</taxon>
        <taxon>Poales</taxon>
        <taxon>Poaceae</taxon>
        <taxon>PACMAD clade</taxon>
        <taxon>Panicoideae</taxon>
        <taxon>Andropogonodae</taxon>
        <taxon>Andropogoneae</taxon>
        <taxon>Tripsacinae</taxon>
        <taxon>Zea</taxon>
    </lineage>
</organism>
<evidence type="ECO:0000256" key="6">
    <source>
        <dbReference type="RuleBase" id="RU363019"/>
    </source>
</evidence>
<comment type="function">
    <text evidence="6">PPIases accelerate the folding of proteins. It catalyzes the cis-trans isomerization of proline imidic peptide bonds in oligopeptides.</text>
</comment>
<comment type="catalytic activity">
    <reaction evidence="6">
        <text>[protein]-peptidylproline (omega=180) = [protein]-peptidylproline (omega=0)</text>
        <dbReference type="Rhea" id="RHEA:16237"/>
        <dbReference type="Rhea" id="RHEA-COMP:10747"/>
        <dbReference type="Rhea" id="RHEA-COMP:10748"/>
        <dbReference type="ChEBI" id="CHEBI:83833"/>
        <dbReference type="ChEBI" id="CHEBI:83834"/>
        <dbReference type="EC" id="5.2.1.8"/>
    </reaction>
</comment>
<comment type="caution">
    <text evidence="8">The sequence shown here is derived from an EMBL/GenBank/DDBJ whole genome shotgun (WGS) entry which is preliminary data.</text>
</comment>
<dbReference type="PROSITE" id="PS00170">
    <property type="entry name" value="CSA_PPIASE_1"/>
    <property type="match status" value="1"/>
</dbReference>
<keyword evidence="6" id="KW-0697">Rotamase</keyword>
<evidence type="ECO:0000256" key="5">
    <source>
        <dbReference type="ARBA" id="ARBA00023125"/>
    </source>
</evidence>
<dbReference type="Gene3D" id="2.40.100.10">
    <property type="entry name" value="Cyclophilin-like"/>
    <property type="match status" value="1"/>
</dbReference>
<dbReference type="GO" id="GO:0008270">
    <property type="term" value="F:zinc ion binding"/>
    <property type="evidence" value="ECO:0007669"/>
    <property type="project" value="UniProtKB-KW"/>
</dbReference>
<dbReference type="Pfam" id="PF00160">
    <property type="entry name" value="Pro_isomerase"/>
    <property type="match status" value="1"/>
</dbReference>
<dbReference type="GO" id="GO:0006457">
    <property type="term" value="P:protein folding"/>
    <property type="evidence" value="ECO:0007669"/>
    <property type="project" value="InterPro"/>
</dbReference>
<dbReference type="PANTHER" id="PTHR24009:SF17">
    <property type="entry name" value="C3H1-TYPE DOMAIN-CONTAINING PROTEIN"/>
    <property type="match status" value="1"/>
</dbReference>
<evidence type="ECO:0000259" key="7">
    <source>
        <dbReference type="PROSITE" id="PS50072"/>
    </source>
</evidence>
<dbReference type="EC" id="5.2.1.8" evidence="6"/>
<evidence type="ECO:0000256" key="4">
    <source>
        <dbReference type="ARBA" id="ARBA00022884"/>
    </source>
</evidence>
<proteinExistence type="inferred from homology"/>
<comment type="similarity">
    <text evidence="6">Belongs to the cyclophilin-type PPIase family.</text>
</comment>
<sequence length="207" mass="22956">MRRGALSLRPARAIPTLRLGGHRDARGAVVVRATAAEGAVELQAKVTSKCFFDVEVGGEPAGRIVIGLFGKVVPKTVDNFREKGYGYKGCSFHRIIKDFMIQGGDFQQNNDVRIPYQQKRMFGFVTFVYAETVKAILSKGNPHFVCDARSSSPTRRREAAARAPWRSRVCWLRVAHRIAGFQGPLRPPASFKCPGFLLSMKPLGYDV</sequence>
<keyword evidence="1" id="KW-0479">Metal-binding</keyword>
<dbReference type="PANTHER" id="PTHR24009">
    <property type="entry name" value="RNA-BINDING (RRM/RBD/RNP MOTIFS)"/>
    <property type="match status" value="1"/>
</dbReference>
<evidence type="ECO:0000256" key="2">
    <source>
        <dbReference type="ARBA" id="ARBA00022771"/>
    </source>
</evidence>
<dbReference type="GO" id="GO:0003677">
    <property type="term" value="F:DNA binding"/>
    <property type="evidence" value="ECO:0007669"/>
    <property type="project" value="UniProtKB-KW"/>
</dbReference>